<feature type="non-terminal residue" evidence="2">
    <location>
        <position position="1"/>
    </location>
</feature>
<gene>
    <name evidence="2" type="ORF">OBE_04535</name>
</gene>
<evidence type="ECO:0000313" key="2">
    <source>
        <dbReference type="EMBL" id="EKC69182.1"/>
    </source>
</evidence>
<sequence length="77" mass="8699">ADIGSMDNHGNRPEVKQALKTGSGSAIRESGTLEKNTYYYAEKMNDGQIIRVAKEAGNLWQFGAQIFPIFLEFLFWQ</sequence>
<accession>K1T7P1</accession>
<name>K1T7P1_9ZZZZ</name>
<keyword evidence="2" id="KW-0418">Kinase</keyword>
<evidence type="ECO:0000256" key="1">
    <source>
        <dbReference type="SAM" id="MobiDB-lite"/>
    </source>
</evidence>
<comment type="caution">
    <text evidence="2">The sequence shown here is derived from an EMBL/GenBank/DDBJ whole genome shotgun (WGS) entry which is preliminary data.</text>
</comment>
<dbReference type="EMBL" id="AJWZ01003088">
    <property type="protein sequence ID" value="EKC69182.1"/>
    <property type="molecule type" value="Genomic_DNA"/>
</dbReference>
<organism evidence="2">
    <name type="scientific">human gut metagenome</name>
    <dbReference type="NCBI Taxonomy" id="408170"/>
    <lineage>
        <taxon>unclassified sequences</taxon>
        <taxon>metagenomes</taxon>
        <taxon>organismal metagenomes</taxon>
    </lineage>
</organism>
<proteinExistence type="predicted"/>
<feature type="region of interest" description="Disordered" evidence="1">
    <location>
        <begin position="1"/>
        <end position="28"/>
    </location>
</feature>
<keyword evidence="2" id="KW-0808">Transferase</keyword>
<dbReference type="GO" id="GO:0016301">
    <property type="term" value="F:kinase activity"/>
    <property type="evidence" value="ECO:0007669"/>
    <property type="project" value="UniProtKB-KW"/>
</dbReference>
<protein>
    <submittedName>
        <fullName evidence="2">Histidine kinase</fullName>
    </submittedName>
</protein>
<reference evidence="2" key="1">
    <citation type="journal article" date="2013" name="Environ. Microbiol.">
        <title>Microbiota from the distal guts of lean and obese adolescents exhibit partial functional redundancy besides clear differences in community structure.</title>
        <authorList>
            <person name="Ferrer M."/>
            <person name="Ruiz A."/>
            <person name="Lanza F."/>
            <person name="Haange S.B."/>
            <person name="Oberbach A."/>
            <person name="Till H."/>
            <person name="Bargiela R."/>
            <person name="Campoy C."/>
            <person name="Segura M.T."/>
            <person name="Richter M."/>
            <person name="von Bergen M."/>
            <person name="Seifert J."/>
            <person name="Suarez A."/>
        </authorList>
    </citation>
    <scope>NUCLEOTIDE SEQUENCE</scope>
</reference>
<dbReference type="AlphaFoldDB" id="K1T7P1"/>